<keyword evidence="3" id="KW-1185">Reference proteome</keyword>
<dbReference type="InterPro" id="IPR016305">
    <property type="entry name" value="Mannose-6-P_Isomerase"/>
</dbReference>
<gene>
    <name evidence="2" type="primary">PMI1</name>
    <name evidence="2" type="ORF">A0H81_05117</name>
</gene>
<name>A0A1C7MDL6_GRIFR</name>
<dbReference type="EMBL" id="LUGG01000005">
    <property type="protein sequence ID" value="OBZ74466.1"/>
    <property type="molecule type" value="Genomic_DNA"/>
</dbReference>
<dbReference type="GO" id="GO:0009298">
    <property type="term" value="P:GDP-mannose biosynthetic process"/>
    <property type="evidence" value="ECO:0007669"/>
    <property type="project" value="UniProtKB-UniPathway"/>
</dbReference>
<dbReference type="Proteomes" id="UP000092993">
    <property type="component" value="Unassembled WGS sequence"/>
</dbReference>
<dbReference type="GO" id="GO:0005829">
    <property type="term" value="C:cytosol"/>
    <property type="evidence" value="ECO:0007669"/>
    <property type="project" value="TreeGrafter"/>
</dbReference>
<dbReference type="PANTHER" id="PTHR10309">
    <property type="entry name" value="MANNOSE-6-PHOSPHATE ISOMERASE"/>
    <property type="match status" value="1"/>
</dbReference>
<protein>
    <submittedName>
        <fullName evidence="2">Mannose-6-phosphate isomerase</fullName>
    </submittedName>
</protein>
<dbReference type="InterPro" id="IPR011333">
    <property type="entry name" value="SKP1/BTB/POZ_sf"/>
</dbReference>
<evidence type="ECO:0000259" key="1">
    <source>
        <dbReference type="Pfam" id="PF20511"/>
    </source>
</evidence>
<sequence>MMRDEVFHLSRDQISSDAPNYFTEYFLNDSAESAQHIVTLDRNPVLFTLIIDHLSGYTVLPLSPRALPSTMDMSVALRNLLLDAQFFRLQKLCDLLTIPQPQVDLAMAGFANQVVSLRDLIRGRFPEGIVDDNGALVSAQSKLPVLVFARDVILRIVLERDVVEVMDSGKSPRKRTFTFEIDIPSAASPSHPPAYTANASSVSGYPAALVATSCEPDGVLYIGGTRYSLPDFFAWAMRIKSQKLSPEDAVIDSLWSTTVPRVSMVILPNGSRRRRTRETIMLWAEEALCCISEQGTGIPVVDGERVTNARLHVITKRCHSRSRVSLIFDGGVMISPASILECLLGTAASKNLIRLKTSIQEYDWGKKGSSSLVARLAANSIGPDFKVDENKSYAETWMGTHPNGPAHLYTSPSTSLLSLISSDPRHYLGEPVIRKWPSTTNIPFLFKVLSIAKTLPLQAHPDRALAEQLHARDPKQFVDANHKPEMAVAIGKPSSTLLTEPILMRASAIRILSSRLAHAVGDSALVDSFAKNPSKGLLKQVYAKLLERPYDAPGDVEKEVSALKERIEKGETLPGGTRSTDEVHAYLEGDIIECMAVSDNVLNAAFSPPDSLKSQLPTFLEMLTYTSRPVSHWALSCEEYEGSRDGETVRYAPPLEEFVVLNTTLDEHGTKERLSAVEGPTIGIVTKGRISIQIERNKEGAELDTVQSCMSCRATRWKWRHWKWKKGKASCGGLLVWFEEAM</sequence>
<keyword evidence="2" id="KW-0413">Isomerase</keyword>
<dbReference type="InterPro" id="IPR011051">
    <property type="entry name" value="RmlC_Cupin_sf"/>
</dbReference>
<proteinExistence type="predicted"/>
<dbReference type="GO" id="GO:0008270">
    <property type="term" value="F:zinc ion binding"/>
    <property type="evidence" value="ECO:0007669"/>
    <property type="project" value="InterPro"/>
</dbReference>
<evidence type="ECO:0000313" key="3">
    <source>
        <dbReference type="Proteomes" id="UP000092993"/>
    </source>
</evidence>
<dbReference type="Gene3D" id="3.30.710.10">
    <property type="entry name" value="Potassium Channel Kv1.1, Chain A"/>
    <property type="match status" value="1"/>
</dbReference>
<dbReference type="AlphaFoldDB" id="A0A1C7MDL6"/>
<reference evidence="2 3" key="1">
    <citation type="submission" date="2016-03" db="EMBL/GenBank/DDBJ databases">
        <title>Whole genome sequencing of Grifola frondosa 9006-11.</title>
        <authorList>
            <person name="Min B."/>
            <person name="Park H."/>
            <person name="Kim J.-G."/>
            <person name="Cho H."/>
            <person name="Oh Y.-L."/>
            <person name="Kong W.-S."/>
            <person name="Choi I.-G."/>
        </authorList>
    </citation>
    <scope>NUCLEOTIDE SEQUENCE [LARGE SCALE GENOMIC DNA]</scope>
    <source>
        <strain evidence="2 3">9006-11</strain>
    </source>
</reference>
<dbReference type="STRING" id="5627.A0A1C7MDL6"/>
<dbReference type="OrthoDB" id="6605218at2759"/>
<comment type="caution">
    <text evidence="2">The sequence shown here is derived from an EMBL/GenBank/DDBJ whole genome shotgun (WGS) entry which is preliminary data.</text>
</comment>
<dbReference type="PRINTS" id="PR00714">
    <property type="entry name" value="MAN6PISMRASE"/>
</dbReference>
<dbReference type="InterPro" id="IPR046457">
    <property type="entry name" value="PMI_typeI_cat"/>
</dbReference>
<dbReference type="UniPathway" id="UPA00126">
    <property type="reaction ID" value="UER00423"/>
</dbReference>
<dbReference type="Gene3D" id="2.60.120.10">
    <property type="entry name" value="Jelly Rolls"/>
    <property type="match status" value="2"/>
</dbReference>
<evidence type="ECO:0000313" key="2">
    <source>
        <dbReference type="EMBL" id="OBZ74466.1"/>
    </source>
</evidence>
<feature type="domain" description="Phosphomannose isomerase type I catalytic" evidence="1">
    <location>
        <begin position="352"/>
        <end position="491"/>
    </location>
</feature>
<accession>A0A1C7MDL6</accession>
<dbReference type="SUPFAM" id="SSF51182">
    <property type="entry name" value="RmlC-like cupins"/>
    <property type="match status" value="1"/>
</dbReference>
<dbReference type="CDD" id="cd07011">
    <property type="entry name" value="cupin_PMI_type_I_N"/>
    <property type="match status" value="1"/>
</dbReference>
<dbReference type="PANTHER" id="PTHR10309:SF0">
    <property type="entry name" value="MANNOSE-6-PHOSPHATE ISOMERASE"/>
    <property type="match status" value="1"/>
</dbReference>
<dbReference type="InterPro" id="IPR014710">
    <property type="entry name" value="RmlC-like_jellyroll"/>
</dbReference>
<dbReference type="GO" id="GO:0004476">
    <property type="term" value="F:mannose-6-phosphate isomerase activity"/>
    <property type="evidence" value="ECO:0007669"/>
    <property type="project" value="InterPro"/>
</dbReference>
<organism evidence="2 3">
    <name type="scientific">Grifola frondosa</name>
    <name type="common">Maitake</name>
    <name type="synonym">Polyporus frondosus</name>
    <dbReference type="NCBI Taxonomy" id="5627"/>
    <lineage>
        <taxon>Eukaryota</taxon>
        <taxon>Fungi</taxon>
        <taxon>Dikarya</taxon>
        <taxon>Basidiomycota</taxon>
        <taxon>Agaricomycotina</taxon>
        <taxon>Agaricomycetes</taxon>
        <taxon>Polyporales</taxon>
        <taxon>Grifolaceae</taxon>
        <taxon>Grifola</taxon>
    </lineage>
</organism>
<dbReference type="Pfam" id="PF20511">
    <property type="entry name" value="PMI_typeI_cat"/>
    <property type="match status" value="1"/>
</dbReference>